<protein>
    <recommendedName>
        <fullName evidence="1">Protein kinase domain-containing protein</fullName>
    </recommendedName>
</protein>
<keyword evidence="3" id="KW-1185">Reference proteome</keyword>
<reference evidence="2" key="1">
    <citation type="submission" date="2024-02" db="EMBL/GenBank/DDBJ databases">
        <authorList>
            <consortium name="ELIXIR-Norway"/>
            <consortium name="Elixir Norway"/>
        </authorList>
    </citation>
    <scope>NUCLEOTIDE SEQUENCE</scope>
</reference>
<dbReference type="PROSITE" id="PS50011">
    <property type="entry name" value="PROTEIN_KINASE_DOM"/>
    <property type="match status" value="1"/>
</dbReference>
<dbReference type="SUPFAM" id="SSF56112">
    <property type="entry name" value="Protein kinase-like (PK-like)"/>
    <property type="match status" value="1"/>
</dbReference>
<evidence type="ECO:0000313" key="2">
    <source>
        <dbReference type="EMBL" id="CAK9272181.1"/>
    </source>
</evidence>
<feature type="domain" description="Protein kinase" evidence="1">
    <location>
        <begin position="1"/>
        <end position="286"/>
    </location>
</feature>
<proteinExistence type="predicted"/>
<gene>
    <name evidence="2" type="ORF">CSSPJE1EN1_LOCUS17659</name>
</gene>
<sequence length="286" mass="32310">MILLEQLGEDNRVFKPANCDGKLSVSDHHALFTAFQDDQENLKGLLNELKELKADSLATQLLNKLDFQTQPERIRYYRGLYNGGRRKLSEQPLVLLLIGAVDVMLQVAEGMKYLHSLGFAHHDLKLDNILMKSLVAETYAAESSKSSNLTLGADPPPATNNQAFWIAKICDFGTSKVKTESTAYANQTQNIGTLMYRAPEVHELQLNEEPPERSQLMKTDVYSFGIICSQLLTGRSCPFDHSLLYDDTKEFKNAGRHHNRRPELPQVCPIRLSTLIQRCWHGNPLL</sequence>
<dbReference type="InterPro" id="IPR000719">
    <property type="entry name" value="Prot_kinase_dom"/>
</dbReference>
<evidence type="ECO:0000313" key="3">
    <source>
        <dbReference type="Proteomes" id="UP001497444"/>
    </source>
</evidence>
<dbReference type="Gene3D" id="1.10.510.10">
    <property type="entry name" value="Transferase(Phosphotransferase) domain 1"/>
    <property type="match status" value="1"/>
</dbReference>
<dbReference type="Proteomes" id="UP001497444">
    <property type="component" value="Chromosome 4"/>
</dbReference>
<dbReference type="PANTHER" id="PTHR44329:SF260">
    <property type="entry name" value="PROTEIN KINASE DOMAIN-CONTAINING PROTEIN"/>
    <property type="match status" value="1"/>
</dbReference>
<dbReference type="InterPro" id="IPR008271">
    <property type="entry name" value="Ser/Thr_kinase_AS"/>
</dbReference>
<dbReference type="PROSITE" id="PS00108">
    <property type="entry name" value="PROTEIN_KINASE_ST"/>
    <property type="match status" value="1"/>
</dbReference>
<dbReference type="Pfam" id="PF00069">
    <property type="entry name" value="Pkinase"/>
    <property type="match status" value="1"/>
</dbReference>
<dbReference type="SMART" id="SM00220">
    <property type="entry name" value="S_TKc"/>
    <property type="match status" value="1"/>
</dbReference>
<name>A0ABP0WZB5_9BRYO</name>
<evidence type="ECO:0000259" key="1">
    <source>
        <dbReference type="PROSITE" id="PS50011"/>
    </source>
</evidence>
<organism evidence="2 3">
    <name type="scientific">Sphagnum jensenii</name>
    <dbReference type="NCBI Taxonomy" id="128206"/>
    <lineage>
        <taxon>Eukaryota</taxon>
        <taxon>Viridiplantae</taxon>
        <taxon>Streptophyta</taxon>
        <taxon>Embryophyta</taxon>
        <taxon>Bryophyta</taxon>
        <taxon>Sphagnophytina</taxon>
        <taxon>Sphagnopsida</taxon>
        <taxon>Sphagnales</taxon>
        <taxon>Sphagnaceae</taxon>
        <taxon>Sphagnum</taxon>
    </lineage>
</organism>
<dbReference type="InterPro" id="IPR011009">
    <property type="entry name" value="Kinase-like_dom_sf"/>
</dbReference>
<accession>A0ABP0WZB5</accession>
<dbReference type="InterPro" id="IPR051681">
    <property type="entry name" value="Ser/Thr_Kinases-Pseudokinases"/>
</dbReference>
<dbReference type="PANTHER" id="PTHR44329">
    <property type="entry name" value="SERINE/THREONINE-PROTEIN KINASE TNNI3K-RELATED"/>
    <property type="match status" value="1"/>
</dbReference>
<dbReference type="EMBL" id="OZ020099">
    <property type="protein sequence ID" value="CAK9272181.1"/>
    <property type="molecule type" value="Genomic_DNA"/>
</dbReference>